<organism evidence="2">
    <name type="scientific">Odontella aurita</name>
    <dbReference type="NCBI Taxonomy" id="265563"/>
    <lineage>
        <taxon>Eukaryota</taxon>
        <taxon>Sar</taxon>
        <taxon>Stramenopiles</taxon>
        <taxon>Ochrophyta</taxon>
        <taxon>Bacillariophyta</taxon>
        <taxon>Mediophyceae</taxon>
        <taxon>Biddulphiophycidae</taxon>
        <taxon>Eupodiscales</taxon>
        <taxon>Odontellaceae</taxon>
        <taxon>Odontella</taxon>
    </lineage>
</organism>
<reference evidence="2" key="1">
    <citation type="submission" date="2021-01" db="EMBL/GenBank/DDBJ databases">
        <authorList>
            <person name="Corre E."/>
            <person name="Pelletier E."/>
            <person name="Niang G."/>
            <person name="Scheremetjew M."/>
            <person name="Finn R."/>
            <person name="Kale V."/>
            <person name="Holt S."/>
            <person name="Cochrane G."/>
            <person name="Meng A."/>
            <person name="Brown T."/>
            <person name="Cohen L."/>
        </authorList>
    </citation>
    <scope>NUCLEOTIDE SEQUENCE</scope>
    <source>
        <strain evidence="2">Isolate 1302-5</strain>
    </source>
</reference>
<feature type="signal peptide" evidence="1">
    <location>
        <begin position="1"/>
        <end position="20"/>
    </location>
</feature>
<accession>A0A6U6ENU4</accession>
<dbReference type="EMBL" id="HBKQ01019829">
    <property type="protein sequence ID" value="CAE2234841.1"/>
    <property type="molecule type" value="Transcribed_RNA"/>
</dbReference>
<dbReference type="AlphaFoldDB" id="A0A6U6ENU4"/>
<protein>
    <recommendedName>
        <fullName evidence="4">NAD(P)-binding domain-containing protein</fullName>
    </recommendedName>
</protein>
<evidence type="ECO:0000313" key="2">
    <source>
        <dbReference type="EMBL" id="CAE2234841.1"/>
    </source>
</evidence>
<feature type="chain" id="PRO_5036192339" description="NAD(P)-binding domain-containing protein" evidence="1">
    <location>
        <begin position="21"/>
        <end position="202"/>
    </location>
</feature>
<proteinExistence type="predicted"/>
<dbReference type="InterPro" id="IPR036291">
    <property type="entry name" value="NAD(P)-bd_dom_sf"/>
</dbReference>
<sequence length="202" mass="21856">MTLLSNTIIAFCLICAPVHSLNVVIAGGTGKVGQTLASRLGPEGHEVTILARNTFLASAPARVSGDYGWVGEVFLRNNPHVRLRDWDGGDLLDIVGKDWVGWQDDALPSADVVVNLVGGFTEQRSMAAERLIRESLRLNPGAPQITLSPIDDDIDLKIKKDRVAMCEQMVSDNCATSACIRAETNDIDGACKQILDIIKNMD</sequence>
<evidence type="ECO:0000256" key="1">
    <source>
        <dbReference type="SAM" id="SignalP"/>
    </source>
</evidence>
<evidence type="ECO:0008006" key="4">
    <source>
        <dbReference type="Google" id="ProtNLM"/>
    </source>
</evidence>
<dbReference type="Gene3D" id="3.40.50.720">
    <property type="entry name" value="NAD(P)-binding Rossmann-like Domain"/>
    <property type="match status" value="1"/>
</dbReference>
<name>A0A6U6ENU4_9STRA</name>
<evidence type="ECO:0000313" key="3">
    <source>
        <dbReference type="EMBL" id="CAE2234843.1"/>
    </source>
</evidence>
<gene>
    <name evidence="2" type="ORF">OAUR00152_LOCUS13383</name>
    <name evidence="3" type="ORF">OAUR00152_LOCUS13384</name>
</gene>
<keyword evidence="1" id="KW-0732">Signal</keyword>
<dbReference type="SUPFAM" id="SSF51735">
    <property type="entry name" value="NAD(P)-binding Rossmann-fold domains"/>
    <property type="match status" value="1"/>
</dbReference>
<dbReference type="EMBL" id="HBKQ01019830">
    <property type="protein sequence ID" value="CAE2234843.1"/>
    <property type="molecule type" value="Transcribed_RNA"/>
</dbReference>